<evidence type="ECO:0000313" key="2">
    <source>
        <dbReference type="Proteomes" id="UP000825935"/>
    </source>
</evidence>
<sequence length="183" mass="20703">MHPSASCLVFSQYPTWIVFANLLCTSRAFLTLSIAVELEWLSEINGALYDVAFLEACRMHKVIIFYISRPLLMRICDHENRTISMYATLDLLGRARQLVDGAIEQERKWLNSFCVEKSIFQAFPGRSSLVILFGAGSVIKEVFMPDSRGPWGVLEALNPDSCKDSDLCHLSSTSHRLISQLHF</sequence>
<organism evidence="1 2">
    <name type="scientific">Ceratopteris richardii</name>
    <name type="common">Triangle waterfern</name>
    <dbReference type="NCBI Taxonomy" id="49495"/>
    <lineage>
        <taxon>Eukaryota</taxon>
        <taxon>Viridiplantae</taxon>
        <taxon>Streptophyta</taxon>
        <taxon>Embryophyta</taxon>
        <taxon>Tracheophyta</taxon>
        <taxon>Polypodiopsida</taxon>
        <taxon>Polypodiidae</taxon>
        <taxon>Polypodiales</taxon>
        <taxon>Pteridineae</taxon>
        <taxon>Pteridaceae</taxon>
        <taxon>Parkerioideae</taxon>
        <taxon>Ceratopteris</taxon>
    </lineage>
</organism>
<proteinExistence type="predicted"/>
<dbReference type="Proteomes" id="UP000825935">
    <property type="component" value="Chromosome 12"/>
</dbReference>
<name>A0A8T2TIK8_CERRI</name>
<gene>
    <name evidence="1" type="ORF">KP509_12G009900</name>
</gene>
<accession>A0A8T2TIK8</accession>
<dbReference type="AlphaFoldDB" id="A0A8T2TIK8"/>
<evidence type="ECO:0000313" key="1">
    <source>
        <dbReference type="EMBL" id="KAH7422462.1"/>
    </source>
</evidence>
<dbReference type="EMBL" id="CM035417">
    <property type="protein sequence ID" value="KAH7422462.1"/>
    <property type="molecule type" value="Genomic_DNA"/>
</dbReference>
<protein>
    <submittedName>
        <fullName evidence="1">Uncharacterized protein</fullName>
    </submittedName>
</protein>
<keyword evidence="2" id="KW-1185">Reference proteome</keyword>
<reference evidence="1" key="1">
    <citation type="submission" date="2021-08" db="EMBL/GenBank/DDBJ databases">
        <title>WGS assembly of Ceratopteris richardii.</title>
        <authorList>
            <person name="Marchant D.B."/>
            <person name="Chen G."/>
            <person name="Jenkins J."/>
            <person name="Shu S."/>
            <person name="Leebens-Mack J."/>
            <person name="Grimwood J."/>
            <person name="Schmutz J."/>
            <person name="Soltis P."/>
            <person name="Soltis D."/>
            <person name="Chen Z.-H."/>
        </authorList>
    </citation>
    <scope>NUCLEOTIDE SEQUENCE</scope>
    <source>
        <strain evidence="1">Whitten #5841</strain>
        <tissue evidence="1">Leaf</tissue>
    </source>
</reference>
<comment type="caution">
    <text evidence="1">The sequence shown here is derived from an EMBL/GenBank/DDBJ whole genome shotgun (WGS) entry which is preliminary data.</text>
</comment>
<dbReference type="OrthoDB" id="10009520at2759"/>